<dbReference type="Proteomes" id="UP001552479">
    <property type="component" value="Unassembled WGS sequence"/>
</dbReference>
<dbReference type="Gene3D" id="1.10.600.10">
    <property type="entry name" value="Farnesyl Diphosphate Synthase"/>
    <property type="match status" value="1"/>
</dbReference>
<keyword evidence="2" id="KW-1185">Reference proteome</keyword>
<dbReference type="RefSeq" id="WP_366088731.1">
    <property type="nucleotide sequence ID" value="NZ_JBFASG010000017.1"/>
</dbReference>
<sequence length="150" mass="17145">MDTTAPLPPTGFLDRFTTGMSPAWGECFIRNLQEWTTSNHDVARHRHAHVIPTEAEYIPMRRVTSALVWFYDLIEYANGEELPSTFHHSTAYWSLMEPITDATAFANDLYSAHKEHARGETHNLPTILRHHHSYSWQEAVDATAAQVITI</sequence>
<accession>A0ABV3IWK9</accession>
<proteinExistence type="predicted"/>
<dbReference type="SUPFAM" id="SSF48576">
    <property type="entry name" value="Terpenoid synthases"/>
    <property type="match status" value="1"/>
</dbReference>
<evidence type="ECO:0000313" key="1">
    <source>
        <dbReference type="EMBL" id="MEV4924858.1"/>
    </source>
</evidence>
<dbReference type="InterPro" id="IPR008949">
    <property type="entry name" value="Isoprenoid_synthase_dom_sf"/>
</dbReference>
<comment type="caution">
    <text evidence="1">The sequence shown here is derived from an EMBL/GenBank/DDBJ whole genome shotgun (WGS) entry which is preliminary data.</text>
</comment>
<organism evidence="1 2">
    <name type="scientific">Streptomyces roseoverticillatus</name>
    <dbReference type="NCBI Taxonomy" id="66429"/>
    <lineage>
        <taxon>Bacteria</taxon>
        <taxon>Bacillati</taxon>
        <taxon>Actinomycetota</taxon>
        <taxon>Actinomycetes</taxon>
        <taxon>Kitasatosporales</taxon>
        <taxon>Streptomycetaceae</taxon>
        <taxon>Streptomyces</taxon>
    </lineage>
</organism>
<evidence type="ECO:0000313" key="2">
    <source>
        <dbReference type="Proteomes" id="UP001552479"/>
    </source>
</evidence>
<reference evidence="1 2" key="1">
    <citation type="submission" date="2024-06" db="EMBL/GenBank/DDBJ databases">
        <title>The Natural Products Discovery Center: Release of the First 8490 Sequenced Strains for Exploring Actinobacteria Biosynthetic Diversity.</title>
        <authorList>
            <person name="Kalkreuter E."/>
            <person name="Kautsar S.A."/>
            <person name="Yang D."/>
            <person name="Bader C.D."/>
            <person name="Teijaro C.N."/>
            <person name="Fluegel L."/>
            <person name="Davis C.M."/>
            <person name="Simpson J.R."/>
            <person name="Lauterbach L."/>
            <person name="Steele A.D."/>
            <person name="Gui C."/>
            <person name="Meng S."/>
            <person name="Li G."/>
            <person name="Viehrig K."/>
            <person name="Ye F."/>
            <person name="Su P."/>
            <person name="Kiefer A.F."/>
            <person name="Nichols A."/>
            <person name="Cepeda A.J."/>
            <person name="Yan W."/>
            <person name="Fan B."/>
            <person name="Jiang Y."/>
            <person name="Adhikari A."/>
            <person name="Zheng C.-J."/>
            <person name="Schuster L."/>
            <person name="Cowan T.M."/>
            <person name="Smanski M.J."/>
            <person name="Chevrette M.G."/>
            <person name="De Carvalho L.P.S."/>
            <person name="Shen B."/>
        </authorList>
    </citation>
    <scope>NUCLEOTIDE SEQUENCE [LARGE SCALE GENOMIC DNA]</scope>
    <source>
        <strain evidence="1 2">NPDC053791</strain>
    </source>
</reference>
<protein>
    <submittedName>
        <fullName evidence="1">Terpene synthase family protein</fullName>
    </submittedName>
</protein>
<gene>
    <name evidence="1" type="ORF">AB0L03_18795</name>
</gene>
<dbReference type="EMBL" id="JBFASG010000017">
    <property type="protein sequence ID" value="MEV4924858.1"/>
    <property type="molecule type" value="Genomic_DNA"/>
</dbReference>
<name>A0ABV3IWK9_9ACTN</name>
<dbReference type="Pfam" id="PF19086">
    <property type="entry name" value="Terpene_syn_C_2"/>
    <property type="match status" value="1"/>
</dbReference>